<name>A0AAE3TED1_9BACT</name>
<sequence>MKEISSFCKRIALGGLLQGYFHNLRGTIQGISLELQILLMKKEVCETPEVYEKVNKAFSLLQKLQNQINTAFDDIYNEKTGPWDLKEIVEKEILFWEAFLPFKHKVKKEIIEEEKAFIEIPYNLLKGLFCNLCQELFLNFKENTTLKIFIKKDKKIEFFWDKEINSSVYENIKKLAQIFKELANIKVVDKGFLSLQF</sequence>
<dbReference type="Proteomes" id="UP001144110">
    <property type="component" value="Unassembled WGS sequence"/>
</dbReference>
<evidence type="ECO:0000313" key="2">
    <source>
        <dbReference type="Proteomes" id="UP001144110"/>
    </source>
</evidence>
<organism evidence="1 2">
    <name type="scientific">Candidatus Thermodesulfobacterium syntrophicum</name>
    <dbReference type="NCBI Taxonomy" id="3060442"/>
    <lineage>
        <taxon>Bacteria</taxon>
        <taxon>Pseudomonadati</taxon>
        <taxon>Thermodesulfobacteriota</taxon>
        <taxon>Thermodesulfobacteria</taxon>
        <taxon>Thermodesulfobacteriales</taxon>
        <taxon>Thermodesulfobacteriaceae</taxon>
        <taxon>Thermodesulfobacterium</taxon>
    </lineage>
</organism>
<dbReference type="AlphaFoldDB" id="A0AAE3TED1"/>
<comment type="caution">
    <text evidence="1">The sequence shown here is derived from an EMBL/GenBank/DDBJ whole genome shotgun (WGS) entry which is preliminary data.</text>
</comment>
<gene>
    <name evidence="1" type="ORF">OD816_000581</name>
</gene>
<reference evidence="1" key="1">
    <citation type="submission" date="2022-11" db="EMBL/GenBank/DDBJ databases">
        <title>Candidatus Alkanophaga archaea from heated hydrothermal vent sediment oxidize petroleum alkanes.</title>
        <authorList>
            <person name="Zehnle H."/>
            <person name="Laso-Perez R."/>
            <person name="Lipp J."/>
            <person name="Teske A."/>
            <person name="Wegener G."/>
        </authorList>
    </citation>
    <scope>NUCLEOTIDE SEQUENCE</scope>
    <source>
        <strain evidence="1">MCA70</strain>
    </source>
</reference>
<accession>A0AAE3TED1</accession>
<proteinExistence type="predicted"/>
<protein>
    <recommendedName>
        <fullName evidence="3">Histidine kinase</fullName>
    </recommendedName>
</protein>
<dbReference type="EMBL" id="JAPHEG010000002">
    <property type="protein sequence ID" value="MDF2953336.1"/>
    <property type="molecule type" value="Genomic_DNA"/>
</dbReference>
<evidence type="ECO:0000313" key="1">
    <source>
        <dbReference type="EMBL" id="MDF2953336.1"/>
    </source>
</evidence>
<evidence type="ECO:0008006" key="3">
    <source>
        <dbReference type="Google" id="ProtNLM"/>
    </source>
</evidence>